<sequence>MCLTPLVNDTKQSKRPPMQPPSEEHEALLHEDISSFIYRIIYTSESSRSRLLSFIIFDIIQSGPDNQQVRVGSCRFGQKRHPIWLALHRSHHSFTSVLPCRAEILILNSETKNTKLQIQDHFHPKNSKPQQQKLHIPSVKLTSHTFTYHPTPIASSNQTNNNPSHTTKNHNTTTPHHNI</sequence>
<dbReference type="AlphaFoldDB" id="A0A8T0J5R0"/>
<evidence type="ECO:0000313" key="3">
    <source>
        <dbReference type="Proteomes" id="UP000822688"/>
    </source>
</evidence>
<dbReference type="Proteomes" id="UP000822688">
    <property type="component" value="Chromosome 1"/>
</dbReference>
<proteinExistence type="predicted"/>
<gene>
    <name evidence="2" type="ORF">KC19_1G110700</name>
</gene>
<feature type="region of interest" description="Disordered" evidence="1">
    <location>
        <begin position="1"/>
        <end position="23"/>
    </location>
</feature>
<evidence type="ECO:0000313" key="2">
    <source>
        <dbReference type="EMBL" id="KAG0590572.1"/>
    </source>
</evidence>
<evidence type="ECO:0000256" key="1">
    <source>
        <dbReference type="SAM" id="MobiDB-lite"/>
    </source>
</evidence>
<reference evidence="2" key="1">
    <citation type="submission" date="2020-06" db="EMBL/GenBank/DDBJ databases">
        <title>WGS assembly of Ceratodon purpureus strain R40.</title>
        <authorList>
            <person name="Carey S.B."/>
            <person name="Jenkins J."/>
            <person name="Shu S."/>
            <person name="Lovell J.T."/>
            <person name="Sreedasyam A."/>
            <person name="Maumus F."/>
            <person name="Tiley G.P."/>
            <person name="Fernandez-Pozo N."/>
            <person name="Barry K."/>
            <person name="Chen C."/>
            <person name="Wang M."/>
            <person name="Lipzen A."/>
            <person name="Daum C."/>
            <person name="Saski C.A."/>
            <person name="Payton A.C."/>
            <person name="Mcbreen J.C."/>
            <person name="Conrad R.E."/>
            <person name="Kollar L.M."/>
            <person name="Olsson S."/>
            <person name="Huttunen S."/>
            <person name="Landis J.B."/>
            <person name="Wickett N.J."/>
            <person name="Johnson M.G."/>
            <person name="Rensing S.A."/>
            <person name="Grimwood J."/>
            <person name="Schmutz J."/>
            <person name="Mcdaniel S.F."/>
        </authorList>
    </citation>
    <scope>NUCLEOTIDE SEQUENCE</scope>
    <source>
        <strain evidence="2">R40</strain>
    </source>
</reference>
<accession>A0A8T0J5R0</accession>
<keyword evidence="3" id="KW-1185">Reference proteome</keyword>
<feature type="region of interest" description="Disordered" evidence="1">
    <location>
        <begin position="149"/>
        <end position="179"/>
    </location>
</feature>
<comment type="caution">
    <text evidence="2">The sequence shown here is derived from an EMBL/GenBank/DDBJ whole genome shotgun (WGS) entry which is preliminary data.</text>
</comment>
<name>A0A8T0J5R0_CERPU</name>
<dbReference type="EMBL" id="CM026421">
    <property type="protein sequence ID" value="KAG0590572.1"/>
    <property type="molecule type" value="Genomic_DNA"/>
</dbReference>
<feature type="compositionally biased region" description="Polar residues" evidence="1">
    <location>
        <begin position="149"/>
        <end position="158"/>
    </location>
</feature>
<feature type="compositionally biased region" description="Low complexity" evidence="1">
    <location>
        <begin position="159"/>
        <end position="179"/>
    </location>
</feature>
<organism evidence="2 3">
    <name type="scientific">Ceratodon purpureus</name>
    <name type="common">Fire moss</name>
    <name type="synonym">Dicranum purpureum</name>
    <dbReference type="NCBI Taxonomy" id="3225"/>
    <lineage>
        <taxon>Eukaryota</taxon>
        <taxon>Viridiplantae</taxon>
        <taxon>Streptophyta</taxon>
        <taxon>Embryophyta</taxon>
        <taxon>Bryophyta</taxon>
        <taxon>Bryophytina</taxon>
        <taxon>Bryopsida</taxon>
        <taxon>Dicranidae</taxon>
        <taxon>Pseudoditrichales</taxon>
        <taxon>Ditrichaceae</taxon>
        <taxon>Ceratodon</taxon>
    </lineage>
</organism>
<protein>
    <submittedName>
        <fullName evidence="2">Uncharacterized protein</fullName>
    </submittedName>
</protein>